<feature type="transmembrane region" description="Helical" evidence="7">
    <location>
        <begin position="610"/>
        <end position="627"/>
    </location>
</feature>
<keyword evidence="4 7" id="KW-1133">Transmembrane helix</keyword>
<feature type="transmembrane region" description="Helical" evidence="7">
    <location>
        <begin position="334"/>
        <end position="355"/>
    </location>
</feature>
<feature type="transmembrane region" description="Helical" evidence="7">
    <location>
        <begin position="421"/>
        <end position="439"/>
    </location>
</feature>
<feature type="region of interest" description="Disordered" evidence="6">
    <location>
        <begin position="502"/>
        <end position="603"/>
    </location>
</feature>
<feature type="transmembrane region" description="Helical" evidence="7">
    <location>
        <begin position="396"/>
        <end position="415"/>
    </location>
</feature>
<evidence type="ECO:0000313" key="8">
    <source>
        <dbReference type="EMBL" id="MFD0285624.1"/>
    </source>
</evidence>
<feature type="transmembrane region" description="Helical" evidence="7">
    <location>
        <begin position="49"/>
        <end position="71"/>
    </location>
</feature>
<dbReference type="EMBL" id="JBHTEC010000001">
    <property type="protein sequence ID" value="MFD0285624.1"/>
    <property type="molecule type" value="Genomic_DNA"/>
</dbReference>
<accession>A0ABW2VP16</accession>
<keyword evidence="3 7" id="KW-0812">Transmembrane</keyword>
<gene>
    <name evidence="8" type="ORF">ACFQZP_28840</name>
</gene>
<keyword evidence="2" id="KW-1003">Cell membrane</keyword>
<feature type="transmembrane region" description="Helical" evidence="7">
    <location>
        <begin position="944"/>
        <end position="965"/>
    </location>
</feature>
<evidence type="ECO:0000256" key="2">
    <source>
        <dbReference type="ARBA" id="ARBA00022475"/>
    </source>
</evidence>
<feature type="transmembrane region" description="Helical" evidence="7">
    <location>
        <begin position="844"/>
        <end position="860"/>
    </location>
</feature>
<dbReference type="InterPro" id="IPR050833">
    <property type="entry name" value="Poly_Biosynth_Transport"/>
</dbReference>
<dbReference type="PANTHER" id="PTHR30250:SF11">
    <property type="entry name" value="O-ANTIGEN TRANSPORTER-RELATED"/>
    <property type="match status" value="1"/>
</dbReference>
<feature type="transmembrane region" description="Helical" evidence="7">
    <location>
        <begin position="261"/>
        <end position="282"/>
    </location>
</feature>
<comment type="caution">
    <text evidence="8">The sequence shown here is derived from an EMBL/GenBank/DDBJ whole genome shotgun (WGS) entry which is preliminary data.</text>
</comment>
<feature type="transmembrane region" description="Helical" evidence="7">
    <location>
        <begin position="367"/>
        <end position="384"/>
    </location>
</feature>
<evidence type="ECO:0000256" key="7">
    <source>
        <dbReference type="SAM" id="Phobius"/>
    </source>
</evidence>
<feature type="compositionally biased region" description="Low complexity" evidence="6">
    <location>
        <begin position="1"/>
        <end position="15"/>
    </location>
</feature>
<protein>
    <submittedName>
        <fullName evidence="8">Lipopolysaccharide biosynthesis protein</fullName>
    </submittedName>
</protein>
<feature type="compositionally biased region" description="Basic residues" evidence="6">
    <location>
        <begin position="23"/>
        <end position="34"/>
    </location>
</feature>
<evidence type="ECO:0000256" key="3">
    <source>
        <dbReference type="ARBA" id="ARBA00022692"/>
    </source>
</evidence>
<name>A0ABW2VP16_9ACTN</name>
<evidence type="ECO:0000256" key="4">
    <source>
        <dbReference type="ARBA" id="ARBA00022989"/>
    </source>
</evidence>
<dbReference type="PANTHER" id="PTHR30250">
    <property type="entry name" value="PST FAMILY PREDICTED COLANIC ACID TRANSPORTER"/>
    <property type="match status" value="1"/>
</dbReference>
<dbReference type="RefSeq" id="WP_381257022.1">
    <property type="nucleotide sequence ID" value="NZ_JBHTBI010000017.1"/>
</dbReference>
<feature type="transmembrane region" description="Helical" evidence="7">
    <location>
        <begin position="807"/>
        <end position="823"/>
    </location>
</feature>
<feature type="transmembrane region" description="Helical" evidence="7">
    <location>
        <begin position="889"/>
        <end position="909"/>
    </location>
</feature>
<feature type="transmembrane region" description="Helical" evidence="7">
    <location>
        <begin position="288"/>
        <end position="313"/>
    </location>
</feature>
<feature type="transmembrane region" description="Helical" evidence="7">
    <location>
        <begin position="1210"/>
        <end position="1230"/>
    </location>
</feature>
<evidence type="ECO:0000256" key="6">
    <source>
        <dbReference type="SAM" id="MobiDB-lite"/>
    </source>
</evidence>
<evidence type="ECO:0000313" key="9">
    <source>
        <dbReference type="Proteomes" id="UP001596957"/>
    </source>
</evidence>
<feature type="compositionally biased region" description="Acidic residues" evidence="6">
    <location>
        <begin position="454"/>
        <end position="464"/>
    </location>
</feature>
<feature type="transmembrane region" description="Helical" evidence="7">
    <location>
        <begin position="647"/>
        <end position="669"/>
    </location>
</feature>
<keyword evidence="5 7" id="KW-0472">Membrane</keyword>
<keyword evidence="9" id="KW-1185">Reference proteome</keyword>
<organism evidence="8 9">
    <name type="scientific">Streptomyces lutosisoli</name>
    <dbReference type="NCBI Taxonomy" id="2665721"/>
    <lineage>
        <taxon>Bacteria</taxon>
        <taxon>Bacillati</taxon>
        <taxon>Actinomycetota</taxon>
        <taxon>Actinomycetes</taxon>
        <taxon>Kitasatosporales</taxon>
        <taxon>Streptomycetaceae</taxon>
        <taxon>Streptomyces</taxon>
    </lineage>
</organism>
<feature type="transmembrane region" description="Helical" evidence="7">
    <location>
        <begin position="147"/>
        <end position="169"/>
    </location>
</feature>
<feature type="transmembrane region" description="Helical" evidence="7">
    <location>
        <begin position="1251"/>
        <end position="1271"/>
    </location>
</feature>
<feature type="transmembrane region" description="Helical" evidence="7">
    <location>
        <begin position="1035"/>
        <end position="1056"/>
    </location>
</feature>
<comment type="subcellular location">
    <subcellularLocation>
        <location evidence="1">Cell membrane</location>
        <topology evidence="1">Multi-pass membrane protein</topology>
    </subcellularLocation>
</comment>
<feature type="transmembrane region" description="Helical" evidence="7">
    <location>
        <begin position="676"/>
        <end position="695"/>
    </location>
</feature>
<feature type="transmembrane region" description="Helical" evidence="7">
    <location>
        <begin position="755"/>
        <end position="772"/>
    </location>
</feature>
<evidence type="ECO:0000256" key="5">
    <source>
        <dbReference type="ARBA" id="ARBA00023136"/>
    </source>
</evidence>
<proteinExistence type="predicted"/>
<evidence type="ECO:0000256" key="1">
    <source>
        <dbReference type="ARBA" id="ARBA00004651"/>
    </source>
</evidence>
<dbReference type="Proteomes" id="UP001596957">
    <property type="component" value="Unassembled WGS sequence"/>
</dbReference>
<feature type="transmembrane region" description="Helical" evidence="7">
    <location>
        <begin position="181"/>
        <end position="205"/>
    </location>
</feature>
<feature type="transmembrane region" description="Helical" evidence="7">
    <location>
        <begin position="117"/>
        <end position="141"/>
    </location>
</feature>
<sequence>MSDTTTTTQASTPTTEAPEKQPGRRLRLPGRGRKGAGGGNQLFRNAYALMLNTGISAVLGLGYWLVAARYYSDSAVGQGSAAIAAMKLLAGLTAVTLTGALARFIPVAGRATGRLIFRTYAGSSVIVAFAAVLFLLTLNLWGPSYRFLHGPLNGLGFILAVVAWSVLTLQDGVLTGLRSALWVPVGNTVFSAVKLVLLIGLAAAIPTTGVFVSWIAAIALSVVPLGLLVFRRLVPRHIKATEDHAKPPSFKEIGRFLAGDYTGSLFSLAVVYLVPVIVASQVSSTDNAYFYITTTIGGTVNLLAINMGASLTVEGSHDPARLAANTRAALKRMARIMLPVCGLLFLGAPFILHVFGDGYAHAATPLLRWFAVGALLRVVMETYFAVLRAQSRTSGLAYLQGLLCVLVLGLTVILLPRMGLTGAGVAEISSLAVIVTIAAPRLYKIVRTAPPAEVPEDAAPDGDLADLGARETPTAKTGPTWAKKLDADTLALGIHVDFDHLERRPDVRPGPGTPPAGTPAVRRPTWAQKQPSVGLPVEAREPGSEASLGPSEAPEVDAPFEANVKESAPSGARGVTSSGSAAGARPATTDPQPTHSPPLRDRLRHPSKPGIILGCLLISALLLYWVPALGLNDGSLARMGGLGLISILPLPTLLGAALLVTVFASLLWMNSEHKGLLLFTLLATVVSLHALPAVIETEPRFATAWQHLGFLDYIDRTGSAVPDLDARWSWPGFFAAAAFVAKACGVTDLSEVIRWWPLTIQLLYLAPMFLLVRSMRASWRAKWTGIWIFTLSSWVGQDYFSPQGFTYLLYLAFVAILLVWFRAPRVLWAKARPGEAEVEPTDRRQRAVLLMILIGLFAATVPAHQLTPFVMLGVLAVLVLVGRSELRGLPILFAVLVSVWISFMAEPYWSGHFNDLFGGVGGVGSNVSTSVSGRIQGGSSTHKLVLYTRVLLAGGIMAFACWGWWRRRDHKYRERSLLVLTFVPFLGFGMQSYGGEMALRVFMFAVPGAALLAGLALFPRTGVTAKEREKDRVSLAPLAALMAGLLLMGGFLVARWGNEAFERIRPGEVAAMNYVYEHDDPTVRLLWLSNDTINNVTPAMPWGAKDMEKVQYVPTLAPADPVLVSGLVKALKDAGPNSYLMINRSQVVYLEMDVGYSATWESRLITNLDDRPELKKVLVNDDVTMYVLRKQPAGKVPKAEPGPIGPQVTWTPWSVVGGLAAIALIMLLTAREVVRVAVRPSVRQLRWLQSSFWFSLPLLAVLLASMVQRFLTMK</sequence>
<feature type="region of interest" description="Disordered" evidence="6">
    <location>
        <begin position="454"/>
        <end position="480"/>
    </location>
</feature>
<feature type="transmembrane region" description="Helical" evidence="7">
    <location>
        <begin position="211"/>
        <end position="230"/>
    </location>
</feature>
<reference evidence="9" key="1">
    <citation type="journal article" date="2019" name="Int. J. Syst. Evol. Microbiol.">
        <title>The Global Catalogue of Microorganisms (GCM) 10K type strain sequencing project: providing services to taxonomists for standard genome sequencing and annotation.</title>
        <authorList>
            <consortium name="The Broad Institute Genomics Platform"/>
            <consortium name="The Broad Institute Genome Sequencing Center for Infectious Disease"/>
            <person name="Wu L."/>
            <person name="Ma J."/>
        </authorList>
    </citation>
    <scope>NUCLEOTIDE SEQUENCE [LARGE SCALE GENOMIC DNA]</scope>
    <source>
        <strain evidence="9">CGMCC 4.7198</strain>
    </source>
</reference>
<feature type="region of interest" description="Disordered" evidence="6">
    <location>
        <begin position="1"/>
        <end position="37"/>
    </location>
</feature>
<feature type="transmembrane region" description="Helical" evidence="7">
    <location>
        <begin position="83"/>
        <end position="105"/>
    </location>
</feature>
<feature type="transmembrane region" description="Helical" evidence="7">
    <location>
        <begin position="977"/>
        <end position="995"/>
    </location>
</feature>
<feature type="transmembrane region" description="Helical" evidence="7">
    <location>
        <begin position="1001"/>
        <end position="1023"/>
    </location>
</feature>